<dbReference type="PANTHER" id="PTHR40047">
    <property type="entry name" value="UPF0703 PROTEIN YCGQ"/>
    <property type="match status" value="1"/>
</dbReference>
<sequence length="249" mass="26944">MWPSLQRWWGVILILVAVCATVWLGVTQQLVLYIHPRYVVFTVVMAGIALVLGVLSIAVRPADTEGSAPRRGWSRVVGGLALLLSGAVALTLVLIPPTTLSSATASQRDIVGSTVGSDSQNVDEVENADDELLASFTVVDWASLLRQTSDPSFYANKTADLVGFITASEDDPSNIFYLSRFTVTCCAVDAQPTGVAVYAPEWQNEFEVDGWIEVTGSFETNPSSRSDLPLVLVPETMTAVERPSEPYLY</sequence>
<keyword evidence="4" id="KW-1185">Reference proteome</keyword>
<dbReference type="OrthoDB" id="359029at2"/>
<dbReference type="Proteomes" id="UP000231742">
    <property type="component" value="Unassembled WGS sequence"/>
</dbReference>
<feature type="transmembrane region" description="Helical" evidence="1">
    <location>
        <begin position="72"/>
        <end position="95"/>
    </location>
</feature>
<proteinExistence type="predicted"/>
<keyword evidence="1" id="KW-0812">Transmembrane</keyword>
<evidence type="ECO:0000256" key="1">
    <source>
        <dbReference type="SAM" id="Phobius"/>
    </source>
</evidence>
<dbReference type="PANTHER" id="PTHR40047:SF1">
    <property type="entry name" value="UPF0703 PROTEIN YCGQ"/>
    <property type="match status" value="1"/>
</dbReference>
<feature type="transmembrane region" description="Helical" evidence="1">
    <location>
        <begin position="38"/>
        <end position="60"/>
    </location>
</feature>
<evidence type="ECO:0000313" key="3">
    <source>
        <dbReference type="EMBL" id="PJJ82116.1"/>
    </source>
</evidence>
<organism evidence="3 4">
    <name type="scientific">Salinibacterium amurskyense</name>
    <dbReference type="NCBI Taxonomy" id="205941"/>
    <lineage>
        <taxon>Bacteria</taxon>
        <taxon>Bacillati</taxon>
        <taxon>Actinomycetota</taxon>
        <taxon>Actinomycetes</taxon>
        <taxon>Micrococcales</taxon>
        <taxon>Microbacteriaceae</taxon>
        <taxon>Salinibacterium</taxon>
    </lineage>
</organism>
<feature type="domain" description="DUF1980" evidence="2">
    <location>
        <begin position="149"/>
        <end position="249"/>
    </location>
</feature>
<dbReference type="InterPro" id="IPR052955">
    <property type="entry name" value="UPF0703_membrane_permease"/>
</dbReference>
<dbReference type="Pfam" id="PF21537">
    <property type="entry name" value="DUF1980_C"/>
    <property type="match status" value="1"/>
</dbReference>
<name>A0A2M9D8R0_9MICO</name>
<gene>
    <name evidence="3" type="ORF">CLV85_1306</name>
</gene>
<feature type="transmembrane region" description="Helical" evidence="1">
    <location>
        <begin position="6"/>
        <end position="26"/>
    </location>
</feature>
<accession>A0A2M9D8R0</accession>
<dbReference type="RefSeq" id="WP_100388742.1">
    <property type="nucleotide sequence ID" value="NZ_BMZU01000001.1"/>
</dbReference>
<dbReference type="InterPro" id="IPR048447">
    <property type="entry name" value="DUF1980_C"/>
</dbReference>
<keyword evidence="1" id="KW-1133">Transmembrane helix</keyword>
<evidence type="ECO:0000259" key="2">
    <source>
        <dbReference type="Pfam" id="PF21537"/>
    </source>
</evidence>
<keyword evidence="1" id="KW-0472">Membrane</keyword>
<comment type="caution">
    <text evidence="3">The sequence shown here is derived from an EMBL/GenBank/DDBJ whole genome shotgun (WGS) entry which is preliminary data.</text>
</comment>
<dbReference type="InterPro" id="IPR015402">
    <property type="entry name" value="DUF1980"/>
</dbReference>
<reference evidence="3 4" key="1">
    <citation type="submission" date="2017-11" db="EMBL/GenBank/DDBJ databases">
        <title>Genomic Encyclopedia of Archaeal and Bacterial Type Strains, Phase II (KMG-II): From Individual Species to Whole Genera.</title>
        <authorList>
            <person name="Goeker M."/>
        </authorList>
    </citation>
    <scope>NUCLEOTIDE SEQUENCE [LARGE SCALE GENOMIC DNA]</scope>
    <source>
        <strain evidence="3 4">DSM 16400</strain>
    </source>
</reference>
<evidence type="ECO:0000313" key="4">
    <source>
        <dbReference type="Proteomes" id="UP000231742"/>
    </source>
</evidence>
<dbReference type="AlphaFoldDB" id="A0A2M9D8R0"/>
<dbReference type="NCBIfam" id="TIGR03943">
    <property type="entry name" value="TIGR03943 family putative permease subunit"/>
    <property type="match status" value="1"/>
</dbReference>
<dbReference type="EMBL" id="PGFH01000001">
    <property type="protein sequence ID" value="PJJ82116.1"/>
    <property type="molecule type" value="Genomic_DNA"/>
</dbReference>
<protein>
    <submittedName>
        <fullName evidence="3">Putative repeat protein (TIGR03943 family)</fullName>
    </submittedName>
</protein>